<dbReference type="InterPro" id="IPR013022">
    <property type="entry name" value="Xyl_isomerase-like_TIM-brl"/>
</dbReference>
<dbReference type="GO" id="GO:0003677">
    <property type="term" value="F:DNA binding"/>
    <property type="evidence" value="ECO:0007669"/>
    <property type="project" value="InterPro"/>
</dbReference>
<evidence type="ECO:0000256" key="6">
    <source>
        <dbReference type="ARBA" id="ARBA00022801"/>
    </source>
</evidence>
<accession>A0A9P8PIZ7</accession>
<dbReference type="FunFam" id="3.20.20.150:FF:000001">
    <property type="entry name" value="Probable endonuclease 4"/>
    <property type="match status" value="1"/>
</dbReference>
<evidence type="ECO:0000256" key="3">
    <source>
        <dbReference type="ARBA" id="ARBA00021759"/>
    </source>
</evidence>
<dbReference type="PROSITE" id="PS00729">
    <property type="entry name" value="AP_NUCLEASE_F2_1"/>
    <property type="match status" value="1"/>
</dbReference>
<sequence length="407" mass="44774">MPPKKPTAPQFEKILNAKNMKFGAHVGAAGGVSNAVLNARNIGANAFALFLKSPRKWESPMIPTSEVTKFKDLCHEHGYDPQTDILPHGSYFINLGNPSKDKAEKAYGGFLDDLQRCEKLGIGHYNFHPGSSLDGDHDAAIAQLASYINKAISVTENVKIVVENMAGTGNLIGSTLEDLKKVLDLVEDKSRIGFCIDTAHTFASGYELANHGDWDTFLKKFEEMVGLEYLAGIHLNDSKVPCGANRDLHERLGQGFIGLECFRAIANCDKVSGVPIILETPVGTDESLWGHEIKLLEWMQGREADDVELLARAEEEQRIGAGERKKQLAAFAKKQKETEKKEKAKGYRQKRKADVANEGNDILSALKGQRKRPNTAGGATSEATVKEGEEEEEHKCALEEKEEAEEK</sequence>
<dbReference type="GO" id="GO:0005634">
    <property type="term" value="C:nucleus"/>
    <property type="evidence" value="ECO:0007669"/>
    <property type="project" value="TreeGrafter"/>
</dbReference>
<dbReference type="GO" id="GO:0008270">
    <property type="term" value="F:zinc ion binding"/>
    <property type="evidence" value="ECO:0007669"/>
    <property type="project" value="InterPro"/>
</dbReference>
<dbReference type="AlphaFoldDB" id="A0A9P8PIZ7"/>
<evidence type="ECO:0000313" key="11">
    <source>
        <dbReference type="EMBL" id="KAH3672164.1"/>
    </source>
</evidence>
<keyword evidence="7" id="KW-0862">Zinc</keyword>
<dbReference type="OrthoDB" id="7663182at2759"/>
<dbReference type="GO" id="GO:0003906">
    <property type="term" value="F:DNA-(apurinic or apyrimidinic site) endonuclease activity"/>
    <property type="evidence" value="ECO:0007669"/>
    <property type="project" value="TreeGrafter"/>
</dbReference>
<feature type="domain" description="Xylose isomerase-like TIM barrel" evidence="10">
    <location>
        <begin position="38"/>
        <end position="296"/>
    </location>
</feature>
<keyword evidence="4" id="KW-0479">Metal-binding</keyword>
<comment type="similarity">
    <text evidence="2">Belongs to the AP endonuclease 2 family.</text>
</comment>
<dbReference type="PROSITE" id="PS00731">
    <property type="entry name" value="AP_NUCLEASE_F2_3"/>
    <property type="match status" value="1"/>
</dbReference>
<name>A0A9P8PIZ7_WICPI</name>
<comment type="caution">
    <text evidence="11">The sequence shown here is derived from an EMBL/GenBank/DDBJ whole genome shotgun (WGS) entry which is preliminary data.</text>
</comment>
<dbReference type="InterPro" id="IPR036237">
    <property type="entry name" value="Xyl_isomerase-like_sf"/>
</dbReference>
<keyword evidence="5" id="KW-0227">DNA damage</keyword>
<keyword evidence="8" id="KW-0234">DNA repair</keyword>
<dbReference type="SUPFAM" id="SSF51658">
    <property type="entry name" value="Xylose isomerase-like"/>
    <property type="match status" value="1"/>
</dbReference>
<evidence type="ECO:0000256" key="1">
    <source>
        <dbReference type="ARBA" id="ARBA00001947"/>
    </source>
</evidence>
<evidence type="ECO:0000256" key="4">
    <source>
        <dbReference type="ARBA" id="ARBA00022723"/>
    </source>
</evidence>
<gene>
    <name evidence="11" type="ORF">WICPIJ_010103</name>
</gene>
<evidence type="ECO:0000256" key="7">
    <source>
        <dbReference type="ARBA" id="ARBA00022833"/>
    </source>
</evidence>
<dbReference type="Pfam" id="PF01261">
    <property type="entry name" value="AP_endonuc_2"/>
    <property type="match status" value="1"/>
</dbReference>
<dbReference type="CDD" id="cd00019">
    <property type="entry name" value="AP2Ec"/>
    <property type="match status" value="1"/>
</dbReference>
<dbReference type="GO" id="GO:0006284">
    <property type="term" value="P:base-excision repair"/>
    <property type="evidence" value="ECO:0007669"/>
    <property type="project" value="TreeGrafter"/>
</dbReference>
<dbReference type="GO" id="GO:0008081">
    <property type="term" value="F:phosphoric diester hydrolase activity"/>
    <property type="evidence" value="ECO:0007669"/>
    <property type="project" value="TreeGrafter"/>
</dbReference>
<dbReference type="PANTHER" id="PTHR21445:SF0">
    <property type="entry name" value="APURINIC-APYRIMIDINIC ENDONUCLEASE"/>
    <property type="match status" value="1"/>
</dbReference>
<reference evidence="11" key="1">
    <citation type="journal article" date="2021" name="Open Biol.">
        <title>Shared evolutionary footprints suggest mitochondrial oxidative damage underlies multiple complex I losses in fungi.</title>
        <authorList>
            <person name="Schikora-Tamarit M.A."/>
            <person name="Marcet-Houben M."/>
            <person name="Nosek J."/>
            <person name="Gabaldon T."/>
        </authorList>
    </citation>
    <scope>NUCLEOTIDE SEQUENCE</scope>
    <source>
        <strain evidence="11">CBS2887</strain>
    </source>
</reference>
<dbReference type="PANTHER" id="PTHR21445">
    <property type="entry name" value="ENDONUCLEASE IV ENDODEOXYRIBONUCLEASE IV"/>
    <property type="match status" value="1"/>
</dbReference>
<evidence type="ECO:0000256" key="9">
    <source>
        <dbReference type="SAM" id="MobiDB-lite"/>
    </source>
</evidence>
<keyword evidence="12" id="KW-1185">Reference proteome</keyword>
<evidence type="ECO:0000313" key="12">
    <source>
        <dbReference type="Proteomes" id="UP000774326"/>
    </source>
</evidence>
<dbReference type="Proteomes" id="UP000774326">
    <property type="component" value="Unassembled WGS sequence"/>
</dbReference>
<organism evidence="11 12">
    <name type="scientific">Wickerhamomyces pijperi</name>
    <name type="common">Yeast</name>
    <name type="synonym">Pichia pijperi</name>
    <dbReference type="NCBI Taxonomy" id="599730"/>
    <lineage>
        <taxon>Eukaryota</taxon>
        <taxon>Fungi</taxon>
        <taxon>Dikarya</taxon>
        <taxon>Ascomycota</taxon>
        <taxon>Saccharomycotina</taxon>
        <taxon>Saccharomycetes</taxon>
        <taxon>Phaffomycetales</taxon>
        <taxon>Wickerhamomycetaceae</taxon>
        <taxon>Wickerhamomyces</taxon>
    </lineage>
</organism>
<dbReference type="SMART" id="SM00518">
    <property type="entry name" value="AP2Ec"/>
    <property type="match status" value="1"/>
</dbReference>
<dbReference type="Gene3D" id="3.20.20.150">
    <property type="entry name" value="Divalent-metal-dependent TIM barrel enzymes"/>
    <property type="match status" value="1"/>
</dbReference>
<evidence type="ECO:0000259" key="10">
    <source>
        <dbReference type="Pfam" id="PF01261"/>
    </source>
</evidence>
<dbReference type="EMBL" id="JAEUBG010005845">
    <property type="protein sequence ID" value="KAH3672164.1"/>
    <property type="molecule type" value="Genomic_DNA"/>
</dbReference>
<dbReference type="InterPro" id="IPR018246">
    <property type="entry name" value="AP_endonuc_F2_Zn_BS"/>
</dbReference>
<evidence type="ECO:0000256" key="2">
    <source>
        <dbReference type="ARBA" id="ARBA00005340"/>
    </source>
</evidence>
<dbReference type="HAMAP" id="MF_00152">
    <property type="entry name" value="Nfo"/>
    <property type="match status" value="1"/>
</dbReference>
<dbReference type="InterPro" id="IPR001719">
    <property type="entry name" value="AP_endonuc_2"/>
</dbReference>
<keyword evidence="6" id="KW-0378">Hydrolase</keyword>
<comment type="cofactor">
    <cofactor evidence="1">
        <name>Zn(2+)</name>
        <dbReference type="ChEBI" id="CHEBI:29105"/>
    </cofactor>
</comment>
<feature type="compositionally biased region" description="Basic and acidic residues" evidence="9">
    <location>
        <begin position="334"/>
        <end position="345"/>
    </location>
</feature>
<dbReference type="NCBIfam" id="TIGR00587">
    <property type="entry name" value="nfo"/>
    <property type="match status" value="1"/>
</dbReference>
<reference evidence="11" key="2">
    <citation type="submission" date="2021-01" db="EMBL/GenBank/DDBJ databases">
        <authorList>
            <person name="Schikora-Tamarit M.A."/>
        </authorList>
    </citation>
    <scope>NUCLEOTIDE SEQUENCE</scope>
    <source>
        <strain evidence="11">CBS2887</strain>
    </source>
</reference>
<feature type="region of interest" description="Disordered" evidence="9">
    <location>
        <begin position="333"/>
        <end position="407"/>
    </location>
</feature>
<evidence type="ECO:0000256" key="8">
    <source>
        <dbReference type="ARBA" id="ARBA00023204"/>
    </source>
</evidence>
<evidence type="ECO:0000256" key="5">
    <source>
        <dbReference type="ARBA" id="ARBA00022763"/>
    </source>
</evidence>
<proteinExistence type="inferred from homology"/>
<dbReference type="GO" id="GO:0005739">
    <property type="term" value="C:mitochondrion"/>
    <property type="evidence" value="ECO:0007669"/>
    <property type="project" value="TreeGrafter"/>
</dbReference>
<protein>
    <recommendedName>
        <fullName evidence="3">Apurinic-apyrimidinic endonuclease 1</fullName>
    </recommendedName>
</protein>
<dbReference type="PROSITE" id="PS51432">
    <property type="entry name" value="AP_NUCLEASE_F2_4"/>
    <property type="match status" value="1"/>
</dbReference>